<sequence>MAVHPFRTLSVEETKIARDVILGLHHDVVVDFREIYLKEPNKDGMKEYLDLEHAAKLSPTSKRPPRLAKCQYDVVGKDRIPEYHESVVDVDSKQRVKHEVIGKEHHASLTLWEFQILIEACKKSELWQKAVAEIQLPEGFELVVEPWPYGGLDLDSENRRYFQGLCFAQDTRNGNADSNFYAYPLPLIPILDAHKKEIIRVDKLATGGKGDPLTGKSHVERVIDHCQSSEYVPELVPGGLRKDLKPINITQPEGASFKITDESLVEWQKWRFRVSFNPREGAVIHDVHYDGRSVLYRLSMSEMTVPYCDPRPPFHRKQAFDFGDGGAGNCANNLSLGCDCLGLIKYFDGVVVDSAGEPRVHPNVICLHEQDNGIGWKHTNWRTGRAVVTRYRELVVQFIITLANYEYVFAYKFDQAGGITIEVRATGIVSCVNIDPGKTSDYGNVVSGGVLAQNHQHIFCARIDPAIDGHNNSVLHEESHTAPWDKATNPQGNFYEVKKTIVNRSAGLDAAPQHNRVFKVINPNKKNPVSGNPVAYKFTPPPTQKLLASPGSIQYNRALFGQHHVWVTKYQEDELYAAGRFTLQSQLERGGVADMVKRNDEVTNEDVVLWSVFGLTHNPRVEDWPVMPVDIFQVNFRPSDFFTGNPAIDVPSQKNMASVLVDDKKDCCATGKL</sequence>
<dbReference type="PROSITE" id="PS01164">
    <property type="entry name" value="COPPER_AMINE_OXID_1"/>
    <property type="match status" value="1"/>
</dbReference>
<evidence type="ECO:0000313" key="14">
    <source>
        <dbReference type="Proteomes" id="UP000193144"/>
    </source>
</evidence>
<dbReference type="InterPro" id="IPR016182">
    <property type="entry name" value="Cu_amine_oxidase_N-reg"/>
</dbReference>
<evidence type="ECO:0000259" key="12">
    <source>
        <dbReference type="Pfam" id="PF01179"/>
    </source>
</evidence>
<dbReference type="EC" id="1.4.3.-" evidence="11"/>
<feature type="active site" description="Schiff-base intermediate with substrate; via topaquinone" evidence="9">
    <location>
        <position position="405"/>
    </location>
</feature>
<dbReference type="OrthoDB" id="5379943at2759"/>
<dbReference type="PANTHER" id="PTHR10638:SF91">
    <property type="entry name" value="AMINE OXIDASE"/>
    <property type="match status" value="1"/>
</dbReference>
<evidence type="ECO:0000256" key="5">
    <source>
        <dbReference type="ARBA" id="ARBA00022772"/>
    </source>
</evidence>
<keyword evidence="8" id="KW-1015">Disulfide bond</keyword>
<gene>
    <name evidence="13" type="ORF">BCR34DRAFT_606296</name>
</gene>
<keyword evidence="14" id="KW-1185">Reference proteome</keyword>
<keyword evidence="6 11" id="KW-0560">Oxidoreductase</keyword>
<evidence type="ECO:0000256" key="4">
    <source>
        <dbReference type="ARBA" id="ARBA00022723"/>
    </source>
</evidence>
<dbReference type="STRING" id="1231657.A0A1Y1YQJ1"/>
<dbReference type="Gene3D" id="2.70.98.20">
    <property type="entry name" value="Copper amine oxidase, catalytic domain"/>
    <property type="match status" value="1"/>
</dbReference>
<dbReference type="InterPro" id="IPR049948">
    <property type="entry name" value="Cu_Am_ox_TPQ-bd"/>
</dbReference>
<dbReference type="InterPro" id="IPR000269">
    <property type="entry name" value="Cu_amine_oxidase"/>
</dbReference>
<feature type="domain" description="Copper amine oxidase catalytic" evidence="12">
    <location>
        <begin position="247"/>
        <end position="648"/>
    </location>
</feature>
<keyword evidence="5 9" id="KW-0801">TPQ</keyword>
<dbReference type="InterPro" id="IPR036460">
    <property type="entry name" value="Cu_amine_oxidase_C_sf"/>
</dbReference>
<dbReference type="PANTHER" id="PTHR10638">
    <property type="entry name" value="COPPER AMINE OXIDASE"/>
    <property type="match status" value="1"/>
</dbReference>
<accession>A0A1Y1YQJ1</accession>
<dbReference type="GO" id="GO:0009308">
    <property type="term" value="P:amine metabolic process"/>
    <property type="evidence" value="ECO:0007669"/>
    <property type="project" value="UniProtKB-UniRule"/>
</dbReference>
<evidence type="ECO:0000256" key="7">
    <source>
        <dbReference type="ARBA" id="ARBA00023008"/>
    </source>
</evidence>
<dbReference type="SUPFAM" id="SSF54416">
    <property type="entry name" value="Amine oxidase N-terminal region"/>
    <property type="match status" value="2"/>
</dbReference>
<dbReference type="Gene3D" id="3.10.450.40">
    <property type="match status" value="2"/>
</dbReference>
<dbReference type="GO" id="GO:0048038">
    <property type="term" value="F:quinone binding"/>
    <property type="evidence" value="ECO:0007669"/>
    <property type="project" value="InterPro"/>
</dbReference>
<evidence type="ECO:0000256" key="3">
    <source>
        <dbReference type="ARBA" id="ARBA00011738"/>
    </source>
</evidence>
<comment type="cofactor">
    <cofactor evidence="11">
        <name>Cu cation</name>
        <dbReference type="ChEBI" id="CHEBI:23378"/>
    </cofactor>
    <text evidence="11">Contains 1 topaquinone per subunit.</text>
</comment>
<keyword evidence="7 11" id="KW-0186">Copper</keyword>
<evidence type="ECO:0000256" key="2">
    <source>
        <dbReference type="ARBA" id="ARBA00007983"/>
    </source>
</evidence>
<dbReference type="SUPFAM" id="SSF49998">
    <property type="entry name" value="Amine oxidase catalytic domain"/>
    <property type="match status" value="1"/>
</dbReference>
<name>A0A1Y1YQJ1_9PLEO</name>
<evidence type="ECO:0000256" key="6">
    <source>
        <dbReference type="ARBA" id="ARBA00023002"/>
    </source>
</evidence>
<comment type="PTM">
    <text evidence="10 11">Topaquinone (TPQ) is generated by copper-dependent autoxidation of a specific tyrosyl residue.</text>
</comment>
<organism evidence="13 14">
    <name type="scientific">Clohesyomyces aquaticus</name>
    <dbReference type="NCBI Taxonomy" id="1231657"/>
    <lineage>
        <taxon>Eukaryota</taxon>
        <taxon>Fungi</taxon>
        <taxon>Dikarya</taxon>
        <taxon>Ascomycota</taxon>
        <taxon>Pezizomycotina</taxon>
        <taxon>Dothideomycetes</taxon>
        <taxon>Pleosporomycetidae</taxon>
        <taxon>Pleosporales</taxon>
        <taxon>Lindgomycetaceae</taxon>
        <taxon>Clohesyomyces</taxon>
    </lineage>
</organism>
<evidence type="ECO:0000256" key="11">
    <source>
        <dbReference type="RuleBase" id="RU000672"/>
    </source>
</evidence>
<comment type="similarity">
    <text evidence="2 11">Belongs to the copper/topaquinone oxidase family.</text>
</comment>
<dbReference type="EMBL" id="MCFA01000185">
    <property type="protein sequence ID" value="ORY00293.1"/>
    <property type="molecule type" value="Genomic_DNA"/>
</dbReference>
<dbReference type="GO" id="GO:0005507">
    <property type="term" value="F:copper ion binding"/>
    <property type="evidence" value="ECO:0007669"/>
    <property type="project" value="InterPro"/>
</dbReference>
<evidence type="ECO:0000256" key="9">
    <source>
        <dbReference type="PIRSR" id="PIRSR600269-50"/>
    </source>
</evidence>
<dbReference type="Pfam" id="PF01179">
    <property type="entry name" value="Cu_amine_oxid"/>
    <property type="match status" value="1"/>
</dbReference>
<reference evidence="13 14" key="1">
    <citation type="submission" date="2016-07" db="EMBL/GenBank/DDBJ databases">
        <title>Pervasive Adenine N6-methylation of Active Genes in Fungi.</title>
        <authorList>
            <consortium name="DOE Joint Genome Institute"/>
            <person name="Mondo S.J."/>
            <person name="Dannebaum R.O."/>
            <person name="Kuo R.C."/>
            <person name="Labutti K."/>
            <person name="Haridas S."/>
            <person name="Kuo A."/>
            <person name="Salamov A."/>
            <person name="Ahrendt S.R."/>
            <person name="Lipzen A."/>
            <person name="Sullivan W."/>
            <person name="Andreopoulos W.B."/>
            <person name="Clum A."/>
            <person name="Lindquist E."/>
            <person name="Daum C."/>
            <person name="Ramamoorthy G.K."/>
            <person name="Gryganskyi A."/>
            <person name="Culley D."/>
            <person name="Magnuson J.K."/>
            <person name="James T.Y."/>
            <person name="O'Malley M.A."/>
            <person name="Stajich J.E."/>
            <person name="Spatafora J.W."/>
            <person name="Visel A."/>
            <person name="Grigoriev I.V."/>
        </authorList>
    </citation>
    <scope>NUCLEOTIDE SEQUENCE [LARGE SCALE GENOMIC DNA]</scope>
    <source>
        <strain evidence="13 14">CBS 115471</strain>
    </source>
</reference>
<evidence type="ECO:0000256" key="1">
    <source>
        <dbReference type="ARBA" id="ARBA00001935"/>
    </source>
</evidence>
<feature type="modified residue" description="2',4',5'-topaquinone" evidence="10">
    <location>
        <position position="405"/>
    </location>
</feature>
<comment type="cofactor">
    <cofactor evidence="1">
        <name>Cu cation</name>
        <dbReference type="ChEBI" id="CHEBI:23378"/>
    </cofactor>
</comment>
<keyword evidence="4 11" id="KW-0479">Metal-binding</keyword>
<protein>
    <recommendedName>
        <fullName evidence="11">Amine oxidase</fullName>
        <ecNumber evidence="11">1.4.3.-</ecNumber>
    </recommendedName>
</protein>
<evidence type="ECO:0000313" key="13">
    <source>
        <dbReference type="EMBL" id="ORY00293.1"/>
    </source>
</evidence>
<evidence type="ECO:0000256" key="8">
    <source>
        <dbReference type="ARBA" id="ARBA00023157"/>
    </source>
</evidence>
<dbReference type="Proteomes" id="UP000193144">
    <property type="component" value="Unassembled WGS sequence"/>
</dbReference>
<dbReference type="FunFam" id="3.10.450.40:FF:000015">
    <property type="entry name" value="Amine oxidase"/>
    <property type="match status" value="1"/>
</dbReference>
<dbReference type="InterPro" id="IPR015798">
    <property type="entry name" value="Cu_amine_oxidase_C"/>
</dbReference>
<dbReference type="FunFam" id="2.70.98.20:FF:000001">
    <property type="entry name" value="Amine oxidase"/>
    <property type="match status" value="1"/>
</dbReference>
<dbReference type="GO" id="GO:0008131">
    <property type="term" value="F:primary methylamine oxidase activity"/>
    <property type="evidence" value="ECO:0007669"/>
    <property type="project" value="InterPro"/>
</dbReference>
<evidence type="ECO:0000256" key="10">
    <source>
        <dbReference type="PIRSR" id="PIRSR600269-51"/>
    </source>
</evidence>
<dbReference type="AlphaFoldDB" id="A0A1Y1YQJ1"/>
<proteinExistence type="inferred from homology"/>
<feature type="active site" description="Proton acceptor" evidence="9">
    <location>
        <position position="321"/>
    </location>
</feature>
<comment type="subunit">
    <text evidence="3">Homodimer.</text>
</comment>
<comment type="caution">
    <text evidence="13">The sequence shown here is derived from an EMBL/GenBank/DDBJ whole genome shotgun (WGS) entry which is preliminary data.</text>
</comment>